<gene>
    <name evidence="1" type="ORF">METZ01_LOCUS281966</name>
</gene>
<evidence type="ECO:0008006" key="2">
    <source>
        <dbReference type="Google" id="ProtNLM"/>
    </source>
</evidence>
<name>A0A382L1B3_9ZZZZ</name>
<accession>A0A382L1B3</accession>
<proteinExistence type="predicted"/>
<reference evidence="1" key="1">
    <citation type="submission" date="2018-05" db="EMBL/GenBank/DDBJ databases">
        <authorList>
            <person name="Lanie J.A."/>
            <person name="Ng W.-L."/>
            <person name="Kazmierczak K.M."/>
            <person name="Andrzejewski T.M."/>
            <person name="Davidsen T.M."/>
            <person name="Wayne K.J."/>
            <person name="Tettelin H."/>
            <person name="Glass J.I."/>
            <person name="Rusch D."/>
            <person name="Podicherti R."/>
            <person name="Tsui H.-C.T."/>
            <person name="Winkler M.E."/>
        </authorList>
    </citation>
    <scope>NUCLEOTIDE SEQUENCE</scope>
</reference>
<dbReference type="Gene3D" id="2.60.40.10">
    <property type="entry name" value="Immunoglobulins"/>
    <property type="match status" value="1"/>
</dbReference>
<feature type="non-terminal residue" evidence="1">
    <location>
        <position position="410"/>
    </location>
</feature>
<dbReference type="AlphaFoldDB" id="A0A382L1B3"/>
<protein>
    <recommendedName>
        <fullName evidence="2">Cadherin domain-containing protein</fullName>
    </recommendedName>
</protein>
<organism evidence="1">
    <name type="scientific">marine metagenome</name>
    <dbReference type="NCBI Taxonomy" id="408172"/>
    <lineage>
        <taxon>unclassified sequences</taxon>
        <taxon>metagenomes</taxon>
        <taxon>ecological metagenomes</taxon>
    </lineage>
</organism>
<evidence type="ECO:0000313" key="1">
    <source>
        <dbReference type="EMBL" id="SVC29112.1"/>
    </source>
</evidence>
<dbReference type="EMBL" id="UINC01083424">
    <property type="protein sequence ID" value="SVC29112.1"/>
    <property type="molecule type" value="Genomic_DNA"/>
</dbReference>
<sequence>TGFLFGQEWTQYSGIERNDIFQEYNEQPHEGDPTVLFNSGFQHLNTIRTQRDVWLLLSLSTQNWEDSVWVNDYQNTYNYDMNNNRTNYLRQEWFWYIWVNDRQYTYTYDANNNLTSHLSQNWDNDEWVNSFQATNTYDANNNRTGTLWQDWDGNEWVNSGQDLMTYDANDNMIGYLWQVWDGTEWQNSNQSTYTYDSNNNLISYLDQNWNGTEWQDGSQSTYTYDENNNNTIIFQQSWDGTEWVNSYQRHFTWGQLVPVISNIPDQEMDEDQSFVLNLSAQSPVSDALYVFSAYSDTSAVSLNVSSDTLHIVPAFNWTGSALITVVVALTNEASDTTSFNLIVHKTDPVITYIEDVPEDQGGWVYIGFLPSYHDSDTITSRSEMYSVERLDDNQWVNVASGVAYDEYEYV</sequence>
<dbReference type="Gene3D" id="2.40.128.720">
    <property type="match status" value="3"/>
</dbReference>
<dbReference type="InterPro" id="IPR013783">
    <property type="entry name" value="Ig-like_fold"/>
</dbReference>
<feature type="non-terminal residue" evidence="1">
    <location>
        <position position="1"/>
    </location>
</feature>